<organism evidence="1 2">
    <name type="scientific">Botryotinia narcissicola</name>
    <dbReference type="NCBI Taxonomy" id="278944"/>
    <lineage>
        <taxon>Eukaryota</taxon>
        <taxon>Fungi</taxon>
        <taxon>Dikarya</taxon>
        <taxon>Ascomycota</taxon>
        <taxon>Pezizomycotina</taxon>
        <taxon>Leotiomycetes</taxon>
        <taxon>Helotiales</taxon>
        <taxon>Sclerotiniaceae</taxon>
        <taxon>Botryotinia</taxon>
    </lineage>
</organism>
<dbReference type="EMBL" id="PQXJ01000024">
    <property type="protein sequence ID" value="TGO68492.1"/>
    <property type="molecule type" value="Genomic_DNA"/>
</dbReference>
<reference evidence="1 2" key="1">
    <citation type="submission" date="2017-12" db="EMBL/GenBank/DDBJ databases">
        <title>Comparative genomics of Botrytis spp.</title>
        <authorList>
            <person name="Valero-Jimenez C.A."/>
            <person name="Tapia P."/>
            <person name="Veloso J."/>
            <person name="Silva-Moreno E."/>
            <person name="Staats M."/>
            <person name="Valdes J.H."/>
            <person name="Van Kan J.A.L."/>
        </authorList>
    </citation>
    <scope>NUCLEOTIDE SEQUENCE [LARGE SCALE GENOMIC DNA]</scope>
    <source>
        <strain evidence="1 2">MUCL2120</strain>
    </source>
</reference>
<keyword evidence="2" id="KW-1185">Reference proteome</keyword>
<protein>
    <submittedName>
        <fullName evidence="1">Uncharacterized protein</fullName>
    </submittedName>
</protein>
<evidence type="ECO:0000313" key="1">
    <source>
        <dbReference type="EMBL" id="TGO68492.1"/>
    </source>
</evidence>
<accession>A0A4Z1JAJ5</accession>
<comment type="caution">
    <text evidence="1">The sequence shown here is derived from an EMBL/GenBank/DDBJ whole genome shotgun (WGS) entry which is preliminary data.</text>
</comment>
<name>A0A4Z1JAJ5_9HELO</name>
<proteinExistence type="predicted"/>
<sequence length="120" mass="13373">MTLVRRCWVYEYPLCEYIISDDTSKALLKVLKLDGFSELSLHRNYVNCASVMTGLESREVSGFKVFAAFENLGGGREYRVDRSAEDIEDWMTGEASNGTTPTPPLTTTGDYEVIGAAFNL</sequence>
<dbReference type="AlphaFoldDB" id="A0A4Z1JAJ5"/>
<gene>
    <name evidence="1" type="ORF">BOTNAR_0024g00440</name>
</gene>
<evidence type="ECO:0000313" key="2">
    <source>
        <dbReference type="Proteomes" id="UP000297452"/>
    </source>
</evidence>
<dbReference type="Proteomes" id="UP000297452">
    <property type="component" value="Unassembled WGS sequence"/>
</dbReference>